<evidence type="ECO:0000313" key="2">
    <source>
        <dbReference type="Proteomes" id="UP000026915"/>
    </source>
</evidence>
<accession>A0A061GLB7</accession>
<dbReference type="Gramene" id="EOY27899">
    <property type="protein sequence ID" value="EOY27899"/>
    <property type="gene ID" value="TCM_029619"/>
</dbReference>
<dbReference type="Proteomes" id="UP000026915">
    <property type="component" value="Chromosome 6"/>
</dbReference>
<dbReference type="InParanoid" id="A0A061GLB7"/>
<sequence>MISDFLRRCNFARMLFSKAMILLSAVLALSWIGTHKLEAAMLPEDEVNVLNQIARTMGATNWTFDGDDCQKNDTPRVERGFVPEKNVTCHCENETCHVTHFDERREAVMLRTTYFMKGFGLFVIRKSPMDPSEPSLSFVIKKKTSNS</sequence>
<reference evidence="1 2" key="1">
    <citation type="journal article" date="2013" name="Genome Biol.">
        <title>The genome sequence of the most widely cultivated cacao type and its use to identify candidate genes regulating pod color.</title>
        <authorList>
            <person name="Motamayor J.C."/>
            <person name="Mockaitis K."/>
            <person name="Schmutz J."/>
            <person name="Haiminen N."/>
            <person name="Iii D.L."/>
            <person name="Cornejo O."/>
            <person name="Findley S.D."/>
            <person name="Zheng P."/>
            <person name="Utro F."/>
            <person name="Royaert S."/>
            <person name="Saski C."/>
            <person name="Jenkins J."/>
            <person name="Podicheti R."/>
            <person name="Zhao M."/>
            <person name="Scheffler B.E."/>
            <person name="Stack J.C."/>
            <person name="Feltus F.A."/>
            <person name="Mustiga G.M."/>
            <person name="Amores F."/>
            <person name="Phillips W."/>
            <person name="Marelli J.P."/>
            <person name="May G.D."/>
            <person name="Shapiro H."/>
            <person name="Ma J."/>
            <person name="Bustamante C.D."/>
            <person name="Schnell R.J."/>
            <person name="Main D."/>
            <person name="Gilbert D."/>
            <person name="Parida L."/>
            <person name="Kuhn D.N."/>
        </authorList>
    </citation>
    <scope>NUCLEOTIDE SEQUENCE [LARGE SCALE GENOMIC DNA]</scope>
    <source>
        <strain evidence="2">cv. Matina 1-6</strain>
    </source>
</reference>
<dbReference type="HOGENOM" id="CLU_1771412_0_0_1"/>
<dbReference type="EMBL" id="CM001884">
    <property type="protein sequence ID" value="EOY27899.1"/>
    <property type="molecule type" value="Genomic_DNA"/>
</dbReference>
<dbReference type="AlphaFoldDB" id="A0A061GLB7"/>
<keyword evidence="2" id="KW-1185">Reference proteome</keyword>
<organism evidence="1 2">
    <name type="scientific">Theobroma cacao</name>
    <name type="common">Cacao</name>
    <name type="synonym">Cocoa</name>
    <dbReference type="NCBI Taxonomy" id="3641"/>
    <lineage>
        <taxon>Eukaryota</taxon>
        <taxon>Viridiplantae</taxon>
        <taxon>Streptophyta</taxon>
        <taxon>Embryophyta</taxon>
        <taxon>Tracheophyta</taxon>
        <taxon>Spermatophyta</taxon>
        <taxon>Magnoliopsida</taxon>
        <taxon>eudicotyledons</taxon>
        <taxon>Gunneridae</taxon>
        <taxon>Pentapetalae</taxon>
        <taxon>rosids</taxon>
        <taxon>malvids</taxon>
        <taxon>Malvales</taxon>
        <taxon>Malvaceae</taxon>
        <taxon>Byttnerioideae</taxon>
        <taxon>Theobroma</taxon>
    </lineage>
</organism>
<proteinExistence type="predicted"/>
<gene>
    <name evidence="1" type="ORF">TCM_029619</name>
</gene>
<protein>
    <submittedName>
        <fullName evidence="1">Uncharacterized protein</fullName>
    </submittedName>
</protein>
<evidence type="ECO:0000313" key="1">
    <source>
        <dbReference type="EMBL" id="EOY27899.1"/>
    </source>
</evidence>
<name>A0A061GLB7_THECC</name>